<accession>A0A7R8ZQL4</accession>
<name>A0A7R8ZQL4_9CRUS</name>
<gene>
    <name evidence="1" type="ORF">CTOB1V02_LOCUS11265</name>
</gene>
<reference evidence="1" key="1">
    <citation type="submission" date="2020-11" db="EMBL/GenBank/DDBJ databases">
        <authorList>
            <person name="Tran Van P."/>
        </authorList>
    </citation>
    <scope>NUCLEOTIDE SEQUENCE</scope>
</reference>
<evidence type="ECO:0000313" key="1">
    <source>
        <dbReference type="EMBL" id="CAD7233443.1"/>
    </source>
</evidence>
<proteinExistence type="predicted"/>
<protein>
    <submittedName>
        <fullName evidence="1">Uncharacterized protein</fullName>
    </submittedName>
</protein>
<dbReference type="AlphaFoldDB" id="A0A7R8ZQL4"/>
<sequence length="157" mass="17567">MVLNVTGVFSLILCVANAYFFHPMFLEHPTYLNPPSMERPSALPHSTWQRETSHVDALNRDGSNDNRGQTYQRDKDAEVPDWSEVPFHPLRGSSADYVPGVAFSSSGKPLLQENVQPGVYYAPFHRLNGRDACSLDVFAELDEIPELFAMTLLIVGN</sequence>
<organism evidence="1">
    <name type="scientific">Cyprideis torosa</name>
    <dbReference type="NCBI Taxonomy" id="163714"/>
    <lineage>
        <taxon>Eukaryota</taxon>
        <taxon>Metazoa</taxon>
        <taxon>Ecdysozoa</taxon>
        <taxon>Arthropoda</taxon>
        <taxon>Crustacea</taxon>
        <taxon>Oligostraca</taxon>
        <taxon>Ostracoda</taxon>
        <taxon>Podocopa</taxon>
        <taxon>Podocopida</taxon>
        <taxon>Cytherocopina</taxon>
        <taxon>Cytheroidea</taxon>
        <taxon>Cytherideidae</taxon>
        <taxon>Cyprideis</taxon>
    </lineage>
</organism>
<dbReference type="EMBL" id="OB666270">
    <property type="protein sequence ID" value="CAD7233443.1"/>
    <property type="molecule type" value="Genomic_DNA"/>
</dbReference>